<feature type="transmembrane region" description="Helical" evidence="7">
    <location>
        <begin position="78"/>
        <end position="106"/>
    </location>
</feature>
<dbReference type="InterPro" id="IPR015414">
    <property type="entry name" value="TMEM64"/>
</dbReference>
<dbReference type="Proteomes" id="UP000587527">
    <property type="component" value="Unassembled WGS sequence"/>
</dbReference>
<reference evidence="10 11" key="1">
    <citation type="submission" date="2020-08" db="EMBL/GenBank/DDBJ databases">
        <title>Sequencing the genomes of 1000 actinobacteria strains.</title>
        <authorList>
            <person name="Klenk H.-P."/>
        </authorList>
    </citation>
    <scope>NUCLEOTIDE SEQUENCE [LARGE SCALE GENOMIC DNA]</scope>
    <source>
        <strain evidence="10 11">DSM 45362</strain>
    </source>
</reference>
<evidence type="ECO:0000256" key="2">
    <source>
        <dbReference type="ARBA" id="ARBA00008640"/>
    </source>
</evidence>
<keyword evidence="5 7" id="KW-1133">Transmembrane helix</keyword>
<keyword evidence="4 7" id="KW-0812">Transmembrane</keyword>
<feature type="compositionally biased region" description="Low complexity" evidence="8">
    <location>
        <begin position="221"/>
        <end position="231"/>
    </location>
</feature>
<keyword evidence="3 7" id="KW-1003">Cell membrane</keyword>
<evidence type="ECO:0000256" key="8">
    <source>
        <dbReference type="SAM" id="MobiDB-lite"/>
    </source>
</evidence>
<comment type="similarity">
    <text evidence="2 7">Belongs to the TVP38/TMEM64 family.</text>
</comment>
<dbReference type="GO" id="GO:0005886">
    <property type="term" value="C:plasma membrane"/>
    <property type="evidence" value="ECO:0007669"/>
    <property type="project" value="UniProtKB-SubCell"/>
</dbReference>
<keyword evidence="6 7" id="KW-0472">Membrane</keyword>
<evidence type="ECO:0000259" key="9">
    <source>
        <dbReference type="Pfam" id="PF09335"/>
    </source>
</evidence>
<dbReference type="AlphaFoldDB" id="A0A841BRF4"/>
<proteinExistence type="inferred from homology"/>
<feature type="domain" description="VTT" evidence="9">
    <location>
        <begin position="66"/>
        <end position="182"/>
    </location>
</feature>
<dbReference type="RefSeq" id="WP_184835975.1">
    <property type="nucleotide sequence ID" value="NZ_JACHMN010000002.1"/>
</dbReference>
<feature type="transmembrane region" description="Helical" evidence="7">
    <location>
        <begin position="126"/>
        <end position="150"/>
    </location>
</feature>
<accession>A0A841BRF4</accession>
<gene>
    <name evidence="10" type="ORF">F4553_002760</name>
</gene>
<evidence type="ECO:0000256" key="6">
    <source>
        <dbReference type="ARBA" id="ARBA00023136"/>
    </source>
</evidence>
<name>A0A841BRF4_9ACTN</name>
<feature type="transmembrane region" description="Helical" evidence="7">
    <location>
        <begin position="162"/>
        <end position="186"/>
    </location>
</feature>
<evidence type="ECO:0000256" key="4">
    <source>
        <dbReference type="ARBA" id="ARBA00022692"/>
    </source>
</evidence>
<dbReference type="PANTHER" id="PTHR12677">
    <property type="entry name" value="GOLGI APPARATUS MEMBRANE PROTEIN TVP38-RELATED"/>
    <property type="match status" value="1"/>
</dbReference>
<feature type="transmembrane region" description="Helical" evidence="7">
    <location>
        <begin position="192"/>
        <end position="212"/>
    </location>
</feature>
<dbReference type="Pfam" id="PF09335">
    <property type="entry name" value="VTT_dom"/>
    <property type="match status" value="1"/>
</dbReference>
<feature type="transmembrane region" description="Helical" evidence="7">
    <location>
        <begin position="18"/>
        <end position="36"/>
    </location>
</feature>
<sequence length="240" mass="24180">MTAPEPAAPSRRAWLKPALLALAIGAAAIAVSLLPVERIPDHVATLGTAGPVAAVAVGATLLTVLFPRTLLSLACGALFGALGGAATSLAAALIAALTTFAIGRWAGREVVAARLRGRLARVDSFLARRGLLAVVVTRLLPLGPFGLIGYVYGSSSTRLRDFAAGTAIGAAPSSFAYAAIGAAAVSPSEFTWVTYAPAAAGLLISASAALYWRHTTRREAAAATPTGEPTASKPTADAPE</sequence>
<evidence type="ECO:0000256" key="1">
    <source>
        <dbReference type="ARBA" id="ARBA00004651"/>
    </source>
</evidence>
<comment type="caution">
    <text evidence="10">The sequence shown here is derived from an EMBL/GenBank/DDBJ whole genome shotgun (WGS) entry which is preliminary data.</text>
</comment>
<dbReference type="InterPro" id="IPR032816">
    <property type="entry name" value="VTT_dom"/>
</dbReference>
<evidence type="ECO:0000256" key="3">
    <source>
        <dbReference type="ARBA" id="ARBA00022475"/>
    </source>
</evidence>
<evidence type="ECO:0000313" key="10">
    <source>
        <dbReference type="EMBL" id="MBB5869381.1"/>
    </source>
</evidence>
<evidence type="ECO:0000313" key="11">
    <source>
        <dbReference type="Proteomes" id="UP000587527"/>
    </source>
</evidence>
<dbReference type="EMBL" id="JACHMN010000002">
    <property type="protein sequence ID" value="MBB5869381.1"/>
    <property type="molecule type" value="Genomic_DNA"/>
</dbReference>
<evidence type="ECO:0000256" key="5">
    <source>
        <dbReference type="ARBA" id="ARBA00022989"/>
    </source>
</evidence>
<comment type="subcellular location">
    <subcellularLocation>
        <location evidence="1 7">Cell membrane</location>
        <topology evidence="1 7">Multi-pass membrane protein</topology>
    </subcellularLocation>
</comment>
<keyword evidence="11" id="KW-1185">Reference proteome</keyword>
<dbReference type="PANTHER" id="PTHR12677:SF59">
    <property type="entry name" value="GOLGI APPARATUS MEMBRANE PROTEIN TVP38-RELATED"/>
    <property type="match status" value="1"/>
</dbReference>
<evidence type="ECO:0000256" key="7">
    <source>
        <dbReference type="RuleBase" id="RU366058"/>
    </source>
</evidence>
<organism evidence="10 11">
    <name type="scientific">Allocatelliglobosispora scoriae</name>
    <dbReference type="NCBI Taxonomy" id="643052"/>
    <lineage>
        <taxon>Bacteria</taxon>
        <taxon>Bacillati</taxon>
        <taxon>Actinomycetota</taxon>
        <taxon>Actinomycetes</taxon>
        <taxon>Micromonosporales</taxon>
        <taxon>Micromonosporaceae</taxon>
        <taxon>Allocatelliglobosispora</taxon>
    </lineage>
</organism>
<protein>
    <recommendedName>
        <fullName evidence="7">TVP38/TMEM64 family membrane protein</fullName>
    </recommendedName>
</protein>
<feature type="region of interest" description="Disordered" evidence="8">
    <location>
        <begin position="220"/>
        <end position="240"/>
    </location>
</feature>
<feature type="transmembrane region" description="Helical" evidence="7">
    <location>
        <begin position="42"/>
        <end position="66"/>
    </location>
</feature>